<dbReference type="InterPro" id="IPR003115">
    <property type="entry name" value="ParB_N"/>
</dbReference>
<dbReference type="SMART" id="SM00470">
    <property type="entry name" value="ParB"/>
    <property type="match status" value="1"/>
</dbReference>
<dbReference type="SUPFAM" id="SSF110849">
    <property type="entry name" value="ParB/Sulfiredoxin"/>
    <property type="match status" value="1"/>
</dbReference>
<feature type="domain" description="ParB-like N-terminal" evidence="2">
    <location>
        <begin position="8"/>
        <end position="92"/>
    </location>
</feature>
<dbReference type="Proteomes" id="UP001058003">
    <property type="component" value="Chromosome"/>
</dbReference>
<evidence type="ECO:0000256" key="1">
    <source>
        <dbReference type="SAM" id="MobiDB-lite"/>
    </source>
</evidence>
<feature type="compositionally biased region" description="Basic and acidic residues" evidence="1">
    <location>
        <begin position="221"/>
        <end position="232"/>
    </location>
</feature>
<dbReference type="InterPro" id="IPR036086">
    <property type="entry name" value="ParB/Sulfiredoxin_sf"/>
</dbReference>
<dbReference type="RefSeq" id="WP_033358194.1">
    <property type="nucleotide sequence ID" value="NZ_CP073767.1"/>
</dbReference>
<proteinExistence type="predicted"/>
<evidence type="ECO:0000259" key="2">
    <source>
        <dbReference type="SMART" id="SM00470"/>
    </source>
</evidence>
<keyword evidence="4" id="KW-1185">Reference proteome</keyword>
<name>A0A9Q9MFN2_9ACTN</name>
<protein>
    <submittedName>
        <fullName evidence="3">ParB-like nuclease domain-containing protein</fullName>
    </submittedName>
</protein>
<reference evidence="3" key="1">
    <citation type="submission" date="2021-04" db="EMBL/GenBank/DDBJ databases">
        <title>Dactylosporangium aurantiacum NRRL B-8018 full assembly.</title>
        <authorList>
            <person name="Hartkoorn R.C."/>
            <person name="Beaudoing E."/>
            <person name="Hot D."/>
        </authorList>
    </citation>
    <scope>NUCLEOTIDE SEQUENCE</scope>
    <source>
        <strain evidence="3">NRRL B-8018</strain>
    </source>
</reference>
<gene>
    <name evidence="3" type="ORF">Daura_28670</name>
</gene>
<dbReference type="AlphaFoldDB" id="A0A9Q9MFN2"/>
<evidence type="ECO:0000313" key="4">
    <source>
        <dbReference type="Proteomes" id="UP001058003"/>
    </source>
</evidence>
<accession>A0A9Q9MFN2</accession>
<sequence length="312" mass="34663">MDSSSAPVLVRLEELLPADSPRLAGESEAHAQVLAESEANLPPILVHRATMRVIDGMHRLRAATLRGEDRIAVRFFDGPAEQVFVLAVETNIRHGLPLSRSDRDHAAARILVEHPGWSDRAIAKAAGLSAKAVAAIRRRIDDGTMQPARRLGRDGRVRPVSGAEGRRSASVFIAANPDASLRTIARDAGISLGTARDVRERMRLGLDPVPERQRRRTVVPEPRRERPRGSSQARLRELLEQLTRDPSLRFNESGRALLRWCLARVQETEARDQLIAQAPTHSWYTLIEFAQCYAEGLTDAAERMRTRLDEAG</sequence>
<feature type="region of interest" description="Disordered" evidence="1">
    <location>
        <begin position="207"/>
        <end position="232"/>
    </location>
</feature>
<organism evidence="3 4">
    <name type="scientific">Dactylosporangium aurantiacum</name>
    <dbReference type="NCBI Taxonomy" id="35754"/>
    <lineage>
        <taxon>Bacteria</taxon>
        <taxon>Bacillati</taxon>
        <taxon>Actinomycetota</taxon>
        <taxon>Actinomycetes</taxon>
        <taxon>Micromonosporales</taxon>
        <taxon>Micromonosporaceae</taxon>
        <taxon>Dactylosporangium</taxon>
    </lineage>
</organism>
<dbReference type="KEGG" id="daur:Daura_28670"/>
<dbReference type="EMBL" id="CP073767">
    <property type="protein sequence ID" value="UWZ50786.1"/>
    <property type="molecule type" value="Genomic_DNA"/>
</dbReference>
<evidence type="ECO:0000313" key="3">
    <source>
        <dbReference type="EMBL" id="UWZ50786.1"/>
    </source>
</evidence>